<gene>
    <name evidence="2" type="ORF">NF556_11835</name>
</gene>
<dbReference type="Gene3D" id="3.20.20.70">
    <property type="entry name" value="Aldolase class I"/>
    <property type="match status" value="1"/>
</dbReference>
<keyword evidence="3" id="KW-1185">Reference proteome</keyword>
<dbReference type="Proteomes" id="UP001056455">
    <property type="component" value="Chromosome"/>
</dbReference>
<reference evidence="2" key="1">
    <citation type="submission" date="2022-06" db="EMBL/GenBank/DDBJ databases">
        <title>Ornithinimicrobium HY1793.</title>
        <authorList>
            <person name="Huang Y."/>
        </authorList>
    </citation>
    <scope>NUCLEOTIDE SEQUENCE</scope>
    <source>
        <strain evidence="2">HY1793</strain>
    </source>
</reference>
<accession>A0ABY4YNH0</accession>
<dbReference type="RefSeq" id="WP_252591135.1">
    <property type="nucleotide sequence ID" value="NZ_CP099489.1"/>
</dbReference>
<protein>
    <recommendedName>
        <fullName evidence="4">Dihydroorotate dehydrogenase</fullName>
    </recommendedName>
</protein>
<dbReference type="InterPro" id="IPR013785">
    <property type="entry name" value="Aldolase_TIM"/>
</dbReference>
<sequence>MTRVPLVTVAAGCGGTGRELARFGDLSTLDAFLLGPIGLPGGAQPRASITASPSGLVHRPAPVLPVDQVVEDLLPWFRARGLPVVCAVRGSTTGVVTDTLQRLRRSLDFSTVVGVEIDLAAQREGTRPALGGLLGSGPVGPWSADPQACLKLLSVAREQLPRDLLLQAKLGGECPDPVAAARAAVGGGARALVLSGAVPASGPGQHLVGPAVGPVTVGLVTALRAAIAAGRVPEVPLVAVGGVHDGPSSLAARRAGADGVQVGCGILTDPETLWRVHATLTGADPATQAPHPPAREGFSDPDHQGADDGH</sequence>
<dbReference type="SUPFAM" id="SSF51395">
    <property type="entry name" value="FMN-linked oxidoreductases"/>
    <property type="match status" value="1"/>
</dbReference>
<evidence type="ECO:0008006" key="4">
    <source>
        <dbReference type="Google" id="ProtNLM"/>
    </source>
</evidence>
<proteinExistence type="predicted"/>
<organism evidence="2 3">
    <name type="scientific">Ornithinimicrobium faecis</name>
    <dbReference type="NCBI Taxonomy" id="2934158"/>
    <lineage>
        <taxon>Bacteria</taxon>
        <taxon>Bacillati</taxon>
        <taxon>Actinomycetota</taxon>
        <taxon>Actinomycetes</taxon>
        <taxon>Micrococcales</taxon>
        <taxon>Ornithinimicrobiaceae</taxon>
        <taxon>Ornithinimicrobium</taxon>
    </lineage>
</organism>
<name>A0ABY4YNH0_9MICO</name>
<evidence type="ECO:0000256" key="1">
    <source>
        <dbReference type="SAM" id="MobiDB-lite"/>
    </source>
</evidence>
<evidence type="ECO:0000313" key="2">
    <source>
        <dbReference type="EMBL" id="USQ78337.1"/>
    </source>
</evidence>
<feature type="region of interest" description="Disordered" evidence="1">
    <location>
        <begin position="283"/>
        <end position="310"/>
    </location>
</feature>
<dbReference type="EMBL" id="CP099489">
    <property type="protein sequence ID" value="USQ78337.1"/>
    <property type="molecule type" value="Genomic_DNA"/>
</dbReference>
<feature type="compositionally biased region" description="Basic and acidic residues" evidence="1">
    <location>
        <begin position="293"/>
        <end position="310"/>
    </location>
</feature>
<evidence type="ECO:0000313" key="3">
    <source>
        <dbReference type="Proteomes" id="UP001056455"/>
    </source>
</evidence>